<protein>
    <recommendedName>
        <fullName evidence="7">Major facilitator superfamily (MFS) profile domain-containing protein</fullName>
    </recommendedName>
</protein>
<keyword evidence="9" id="KW-1185">Reference proteome</keyword>
<evidence type="ECO:0000256" key="6">
    <source>
        <dbReference type="SAM" id="Phobius"/>
    </source>
</evidence>
<evidence type="ECO:0000256" key="3">
    <source>
        <dbReference type="ARBA" id="ARBA00022989"/>
    </source>
</evidence>
<feature type="transmembrane region" description="Helical" evidence="6">
    <location>
        <begin position="128"/>
        <end position="150"/>
    </location>
</feature>
<organism evidence="8 9">
    <name type="scientific">Cladonia borealis</name>
    <dbReference type="NCBI Taxonomy" id="184061"/>
    <lineage>
        <taxon>Eukaryota</taxon>
        <taxon>Fungi</taxon>
        <taxon>Dikarya</taxon>
        <taxon>Ascomycota</taxon>
        <taxon>Pezizomycotina</taxon>
        <taxon>Lecanoromycetes</taxon>
        <taxon>OSLEUM clade</taxon>
        <taxon>Lecanoromycetidae</taxon>
        <taxon>Lecanorales</taxon>
        <taxon>Lecanorineae</taxon>
        <taxon>Cladoniaceae</taxon>
        <taxon>Cladonia</taxon>
    </lineage>
</organism>
<feature type="transmembrane region" description="Helical" evidence="6">
    <location>
        <begin position="318"/>
        <end position="340"/>
    </location>
</feature>
<dbReference type="InterPro" id="IPR020846">
    <property type="entry name" value="MFS_dom"/>
</dbReference>
<dbReference type="Gene3D" id="1.20.1720.10">
    <property type="entry name" value="Multidrug resistance protein D"/>
    <property type="match status" value="1"/>
</dbReference>
<feature type="transmembrane region" description="Helical" evidence="6">
    <location>
        <begin position="280"/>
        <end position="298"/>
    </location>
</feature>
<feature type="transmembrane region" description="Helical" evidence="6">
    <location>
        <begin position="156"/>
        <end position="176"/>
    </location>
</feature>
<reference evidence="8" key="1">
    <citation type="submission" date="2023-03" db="EMBL/GenBank/DDBJ databases">
        <title>Complete genome of Cladonia borealis.</title>
        <authorList>
            <person name="Park H."/>
        </authorList>
    </citation>
    <scope>NUCLEOTIDE SEQUENCE</scope>
    <source>
        <strain evidence="8">ANT050790</strain>
    </source>
</reference>
<evidence type="ECO:0000259" key="7">
    <source>
        <dbReference type="PROSITE" id="PS50850"/>
    </source>
</evidence>
<dbReference type="GO" id="GO:0016020">
    <property type="term" value="C:membrane"/>
    <property type="evidence" value="ECO:0007669"/>
    <property type="project" value="UniProtKB-SubCell"/>
</dbReference>
<keyword evidence="3 6" id="KW-1133">Transmembrane helix</keyword>
<feature type="transmembrane region" description="Helical" evidence="6">
    <location>
        <begin position="408"/>
        <end position="433"/>
    </location>
</feature>
<evidence type="ECO:0000256" key="4">
    <source>
        <dbReference type="ARBA" id="ARBA00023136"/>
    </source>
</evidence>
<feature type="transmembrane region" description="Helical" evidence="6">
    <location>
        <begin position="215"/>
        <end position="237"/>
    </location>
</feature>
<evidence type="ECO:0000256" key="1">
    <source>
        <dbReference type="ARBA" id="ARBA00004141"/>
    </source>
</evidence>
<feature type="domain" description="Major facilitator superfamily (MFS) profile" evidence="7">
    <location>
        <begin position="61"/>
        <end position="509"/>
    </location>
</feature>
<feature type="transmembrane region" description="Helical" evidence="6">
    <location>
        <begin position="60"/>
        <end position="86"/>
    </location>
</feature>
<feature type="transmembrane region" description="Helical" evidence="6">
    <location>
        <begin position="249"/>
        <end position="268"/>
    </location>
</feature>
<feature type="transmembrane region" description="Helical" evidence="6">
    <location>
        <begin position="188"/>
        <end position="209"/>
    </location>
</feature>
<name>A0AA39QZJ1_9LECA</name>
<dbReference type="InterPro" id="IPR011701">
    <property type="entry name" value="MFS"/>
</dbReference>
<keyword evidence="4 6" id="KW-0472">Membrane</keyword>
<feature type="transmembrane region" description="Helical" evidence="6">
    <location>
        <begin position="445"/>
        <end position="467"/>
    </location>
</feature>
<dbReference type="SUPFAM" id="SSF103473">
    <property type="entry name" value="MFS general substrate transporter"/>
    <property type="match status" value="2"/>
</dbReference>
<evidence type="ECO:0000313" key="8">
    <source>
        <dbReference type="EMBL" id="KAK0511134.1"/>
    </source>
</evidence>
<comment type="subcellular location">
    <subcellularLocation>
        <location evidence="1">Membrane</location>
        <topology evidence="1">Multi-pass membrane protein</topology>
    </subcellularLocation>
</comment>
<feature type="region of interest" description="Disordered" evidence="5">
    <location>
        <begin position="512"/>
        <end position="532"/>
    </location>
</feature>
<accession>A0AA39QZJ1</accession>
<feature type="region of interest" description="Disordered" evidence="5">
    <location>
        <begin position="1"/>
        <end position="29"/>
    </location>
</feature>
<dbReference type="Proteomes" id="UP001166286">
    <property type="component" value="Unassembled WGS sequence"/>
</dbReference>
<evidence type="ECO:0000256" key="5">
    <source>
        <dbReference type="SAM" id="MobiDB-lite"/>
    </source>
</evidence>
<feature type="transmembrane region" description="Helical" evidence="6">
    <location>
        <begin position="352"/>
        <end position="376"/>
    </location>
</feature>
<feature type="transmembrane region" description="Helical" evidence="6">
    <location>
        <begin position="98"/>
        <end position="116"/>
    </location>
</feature>
<comment type="caution">
    <text evidence="8">The sequence shown here is derived from an EMBL/GenBank/DDBJ whole genome shotgun (WGS) entry which is preliminary data.</text>
</comment>
<gene>
    <name evidence="8" type="ORF">JMJ35_006686</name>
</gene>
<keyword evidence="2 6" id="KW-0812">Transmembrane</keyword>
<feature type="compositionally biased region" description="Basic and acidic residues" evidence="5">
    <location>
        <begin position="19"/>
        <end position="29"/>
    </location>
</feature>
<evidence type="ECO:0000313" key="9">
    <source>
        <dbReference type="Proteomes" id="UP001166286"/>
    </source>
</evidence>
<feature type="transmembrane region" description="Helical" evidence="6">
    <location>
        <begin position="383"/>
        <end position="402"/>
    </location>
</feature>
<dbReference type="Pfam" id="PF07690">
    <property type="entry name" value="MFS_1"/>
    <property type="match status" value="1"/>
</dbReference>
<dbReference type="PANTHER" id="PTHR42718">
    <property type="entry name" value="MAJOR FACILITATOR SUPERFAMILY MULTIDRUG TRANSPORTER MFSC"/>
    <property type="match status" value="1"/>
</dbReference>
<dbReference type="Gene3D" id="1.20.1250.20">
    <property type="entry name" value="MFS general substrate transporter like domains"/>
    <property type="match status" value="1"/>
</dbReference>
<dbReference type="AlphaFoldDB" id="A0AA39QZJ1"/>
<dbReference type="GO" id="GO:0022857">
    <property type="term" value="F:transmembrane transporter activity"/>
    <property type="evidence" value="ECO:0007669"/>
    <property type="project" value="InterPro"/>
</dbReference>
<sequence>MSQNEQFRSDIPQSSPDNAPHHAHNEESKVTLTELGLPGTSQFNCRAEPKPAMNTARENAIASLIVLANIVPMISFGAGIGGGLSIGKSLGVQGPSEAGWIPASYSLTQGAFILMTGRLGTIYGHRKILLAGAGWWVLCSFVNAFCNNFITFNLVRGLSGIGGAMIVPNAVAVIGTTFPPGRKRNLSLGLFGAGAPIGGWLGAFFAGLLAELTPWKWLFIFMALLGCLVFGSLALVLPAEKLVTESERMDWFGSFLGIGGLILFNFVFNQAPMAGWGSPYEVALLVTAIALFSSFGLWEYKFAHTPILPLTIWMAPSFFPLVLVVLISFMSYGTFIWYLVAWQQQIRHWSVLSTGLGLTPVAVCGGAAAVISAWLIPRLAAQWIMALGCLAILIAQVLIATMPEQQSYWAQVFPATILSAFCPDFIFTAAQIIACNSIKRHEQGIAGSLVGVLQVYATSTGLGFAGIVETHTDDHGSLPVKGYRSALYFGMGMAVVALVIGVFFVRMPKDTREGWQDSADSPESKSGEMVSV</sequence>
<dbReference type="CDD" id="cd17476">
    <property type="entry name" value="MFS_Amf1_MDR_like"/>
    <property type="match status" value="1"/>
</dbReference>
<feature type="transmembrane region" description="Helical" evidence="6">
    <location>
        <begin position="487"/>
        <end position="505"/>
    </location>
</feature>
<evidence type="ECO:0000256" key="2">
    <source>
        <dbReference type="ARBA" id="ARBA00022692"/>
    </source>
</evidence>
<dbReference type="EMBL" id="JAFEKC020000014">
    <property type="protein sequence ID" value="KAK0511134.1"/>
    <property type="molecule type" value="Genomic_DNA"/>
</dbReference>
<dbReference type="PANTHER" id="PTHR42718:SF41">
    <property type="entry name" value="MFS TRANSPORTER OF UNKOWN SPECIFICITY (AFU_ORTHOLOGUE AFUA_5G09940)-RELATED"/>
    <property type="match status" value="1"/>
</dbReference>
<proteinExistence type="predicted"/>
<dbReference type="InterPro" id="IPR036259">
    <property type="entry name" value="MFS_trans_sf"/>
</dbReference>
<feature type="compositionally biased region" description="Polar residues" evidence="5">
    <location>
        <begin position="1"/>
        <end position="17"/>
    </location>
</feature>
<dbReference type="PROSITE" id="PS50850">
    <property type="entry name" value="MFS"/>
    <property type="match status" value="1"/>
</dbReference>